<comment type="similarity">
    <text evidence="2">Belongs to the fatty acid desaturase type 2 family.</text>
</comment>
<comment type="caution">
    <text evidence="11">The sequence shown here is derived from an EMBL/GenBank/DDBJ whole genome shotgun (WGS) entry which is preliminary data.</text>
</comment>
<comment type="cofactor">
    <cofactor evidence="1">
        <name>Fe(2+)</name>
        <dbReference type="ChEBI" id="CHEBI:29033"/>
    </cofactor>
</comment>
<evidence type="ECO:0000256" key="10">
    <source>
        <dbReference type="ARBA" id="ARBA00023160"/>
    </source>
</evidence>
<evidence type="ECO:0000256" key="4">
    <source>
        <dbReference type="ARBA" id="ARBA00022516"/>
    </source>
</evidence>
<keyword evidence="7" id="KW-0560">Oxidoreductase</keyword>
<reference evidence="11 12" key="1">
    <citation type="journal article" date="2015" name="Int. J. Syst. Evol. Microbiol.">
        <title>Exiguobacterium enclense sp. nov., isolated from sediment.</title>
        <authorList>
            <person name="Dastager S.G."/>
            <person name="Mawlankar R."/>
            <person name="Sonalkar V.V."/>
            <person name="Thorat M.N."/>
            <person name="Mual P."/>
            <person name="Verma A."/>
            <person name="Krishnamurthi S."/>
            <person name="Tang S.K."/>
            <person name="Li W.J."/>
        </authorList>
    </citation>
    <scope>NUCLEOTIDE SEQUENCE [LARGE SCALE GENOMIC DNA]</scope>
    <source>
        <strain evidence="11 12">NIO-1109</strain>
    </source>
</reference>
<keyword evidence="6" id="KW-0276">Fatty acid metabolism</keyword>
<dbReference type="InterPro" id="IPR009078">
    <property type="entry name" value="Ferritin-like_SF"/>
</dbReference>
<evidence type="ECO:0000313" key="11">
    <source>
        <dbReference type="EMBL" id="KSU50162.1"/>
    </source>
</evidence>
<dbReference type="CDD" id="cd01050">
    <property type="entry name" value="Acyl_ACP_Desat"/>
    <property type="match status" value="1"/>
</dbReference>
<protein>
    <submittedName>
        <fullName evidence="11">Fatty acid desaturase</fullName>
    </submittedName>
</protein>
<evidence type="ECO:0000256" key="1">
    <source>
        <dbReference type="ARBA" id="ARBA00001954"/>
    </source>
</evidence>
<evidence type="ECO:0000256" key="5">
    <source>
        <dbReference type="ARBA" id="ARBA00022723"/>
    </source>
</evidence>
<dbReference type="GO" id="GO:0005829">
    <property type="term" value="C:cytosol"/>
    <property type="evidence" value="ECO:0007669"/>
    <property type="project" value="TreeGrafter"/>
</dbReference>
<evidence type="ECO:0000313" key="12">
    <source>
        <dbReference type="Proteomes" id="UP000053797"/>
    </source>
</evidence>
<dbReference type="Pfam" id="PF03405">
    <property type="entry name" value="FA_desaturase_2"/>
    <property type="match status" value="1"/>
</dbReference>
<evidence type="ECO:0000256" key="7">
    <source>
        <dbReference type="ARBA" id="ARBA00023002"/>
    </source>
</evidence>
<dbReference type="Proteomes" id="UP000053797">
    <property type="component" value="Unassembled WGS sequence"/>
</dbReference>
<sequence>MLNSDLDIRLEPRIQELYRLHKERSANIDWSYHEFIPWDKAMSFKRVPWDESQVTLPEGVIVAIETALLTEVNLPWYTSHLDYTFKNSMEVINDFVRTWTAEEDQHSNLLETYLLVTRNVNPTRLHQLRRRVVENGWFPDFTNPLATMAYTSLQELATLVFYNNVAKIAGAHDKDLATLLRRLAKDEALHYAFYRDTVKAHLELDPNFIVFFEDVIINFSMPGAVMPDFTERMKTIAVDTNYGPLQYFDQVLDVVVKYWGIADLEPTTEEAKQSQANIMKYHGRLKRIKERQERQLEKAKLDA</sequence>
<evidence type="ECO:0000256" key="9">
    <source>
        <dbReference type="ARBA" id="ARBA00023098"/>
    </source>
</evidence>
<accession>A0A0V8GIT5</accession>
<dbReference type="PANTHER" id="PTHR31155">
    <property type="entry name" value="ACYL- ACYL-CARRIER-PROTEIN DESATURASE-RELATED"/>
    <property type="match status" value="1"/>
</dbReference>
<keyword evidence="10" id="KW-0275">Fatty acid biosynthesis</keyword>
<gene>
    <name evidence="11" type="ORF">AS033_01960</name>
</gene>
<dbReference type="SUPFAM" id="SSF47240">
    <property type="entry name" value="Ferritin-like"/>
    <property type="match status" value="1"/>
</dbReference>
<organism evidence="11 12">
    <name type="scientific">Exiguobacterium indicum</name>
    <dbReference type="NCBI Taxonomy" id="296995"/>
    <lineage>
        <taxon>Bacteria</taxon>
        <taxon>Bacillati</taxon>
        <taxon>Bacillota</taxon>
        <taxon>Bacilli</taxon>
        <taxon>Bacillales</taxon>
        <taxon>Bacillales Family XII. Incertae Sedis</taxon>
        <taxon>Exiguobacterium</taxon>
    </lineage>
</organism>
<dbReference type="Gene3D" id="1.10.620.20">
    <property type="entry name" value="Ribonucleotide Reductase, subunit A"/>
    <property type="match status" value="1"/>
</dbReference>
<evidence type="ECO:0000256" key="3">
    <source>
        <dbReference type="ARBA" id="ARBA00011738"/>
    </source>
</evidence>
<dbReference type="EMBL" id="LNQL01000001">
    <property type="protein sequence ID" value="KSU50162.1"/>
    <property type="molecule type" value="Genomic_DNA"/>
</dbReference>
<evidence type="ECO:0000256" key="6">
    <source>
        <dbReference type="ARBA" id="ARBA00022832"/>
    </source>
</evidence>
<dbReference type="InterPro" id="IPR005067">
    <property type="entry name" value="Fatty_acid_desaturase-2"/>
</dbReference>
<keyword evidence="4" id="KW-0444">Lipid biosynthesis</keyword>
<dbReference type="GO" id="GO:0046872">
    <property type="term" value="F:metal ion binding"/>
    <property type="evidence" value="ECO:0007669"/>
    <property type="project" value="UniProtKB-KW"/>
</dbReference>
<dbReference type="PANTHER" id="PTHR31155:SF9">
    <property type="entry name" value="STEAROYL-[ACYL-CARRIER-PROTEIN] 9-DESATURASE 7, CHLOROPLASTIC"/>
    <property type="match status" value="1"/>
</dbReference>
<dbReference type="OrthoDB" id="9772881at2"/>
<dbReference type="GO" id="GO:0045300">
    <property type="term" value="F:stearoyl-[ACP] desaturase activity"/>
    <property type="evidence" value="ECO:0007669"/>
    <property type="project" value="InterPro"/>
</dbReference>
<keyword evidence="5" id="KW-0479">Metal-binding</keyword>
<evidence type="ECO:0000256" key="2">
    <source>
        <dbReference type="ARBA" id="ARBA00008749"/>
    </source>
</evidence>
<comment type="subunit">
    <text evidence="3">Homodimer.</text>
</comment>
<dbReference type="AlphaFoldDB" id="A0A0V8GIT5"/>
<dbReference type="RefSeq" id="WP_050678693.1">
    <property type="nucleotide sequence ID" value="NZ_FMYN01000001.1"/>
</dbReference>
<dbReference type="GO" id="GO:0006633">
    <property type="term" value="P:fatty acid biosynthetic process"/>
    <property type="evidence" value="ECO:0007669"/>
    <property type="project" value="UniProtKB-KW"/>
</dbReference>
<dbReference type="InterPro" id="IPR012348">
    <property type="entry name" value="RNR-like"/>
</dbReference>
<keyword evidence="9" id="KW-0443">Lipid metabolism</keyword>
<proteinExistence type="inferred from homology"/>
<name>A0A0V8GIT5_9BACL</name>
<keyword evidence="8" id="KW-0408">Iron</keyword>
<evidence type="ECO:0000256" key="8">
    <source>
        <dbReference type="ARBA" id="ARBA00023004"/>
    </source>
</evidence>